<keyword evidence="1" id="KW-1133">Transmembrane helix</keyword>
<comment type="caution">
    <text evidence="5">The sequence shown here is derived from an EMBL/GenBank/DDBJ whole genome shotgun (WGS) entry which is preliminary data.</text>
</comment>
<keyword evidence="6" id="KW-1185">Reference proteome</keyword>
<dbReference type="AlphaFoldDB" id="A0AAV3UMX7"/>
<evidence type="ECO:0000259" key="4">
    <source>
        <dbReference type="Pfam" id="PF26238"/>
    </source>
</evidence>
<evidence type="ECO:0000259" key="2">
    <source>
        <dbReference type="Pfam" id="PF26236"/>
    </source>
</evidence>
<gene>
    <name evidence="5" type="ORF">GCM10025751_43350</name>
</gene>
<keyword evidence="1" id="KW-0472">Membrane</keyword>
<organism evidence="5 6">
    <name type="scientific">Haladaptatus pallidirubidus</name>
    <dbReference type="NCBI Taxonomy" id="1008152"/>
    <lineage>
        <taxon>Archaea</taxon>
        <taxon>Methanobacteriati</taxon>
        <taxon>Methanobacteriota</taxon>
        <taxon>Stenosarchaea group</taxon>
        <taxon>Halobacteria</taxon>
        <taxon>Halobacteriales</taxon>
        <taxon>Haladaptataceae</taxon>
        <taxon>Haladaptatus</taxon>
    </lineage>
</organism>
<accession>A0AAV3UMX7</accession>
<protein>
    <submittedName>
        <fullName evidence="5">Uncharacterized protein</fullName>
    </submittedName>
</protein>
<feature type="transmembrane region" description="Helical" evidence="1">
    <location>
        <begin position="48"/>
        <end position="70"/>
    </location>
</feature>
<evidence type="ECO:0000313" key="6">
    <source>
        <dbReference type="Proteomes" id="UP001501729"/>
    </source>
</evidence>
<evidence type="ECO:0000256" key="1">
    <source>
        <dbReference type="SAM" id="Phobius"/>
    </source>
</evidence>
<proteinExistence type="predicted"/>
<dbReference type="InterPro" id="IPR058674">
    <property type="entry name" value="DUF8054_N"/>
</dbReference>
<name>A0AAV3UMX7_9EURY</name>
<dbReference type="InterPro" id="IPR058775">
    <property type="entry name" value="DUF8054_M"/>
</dbReference>
<dbReference type="InterPro" id="IPR058675">
    <property type="entry name" value="DUF8054_C"/>
</dbReference>
<dbReference type="Pfam" id="PF26236">
    <property type="entry name" value="DUF8054_N"/>
    <property type="match status" value="1"/>
</dbReference>
<reference evidence="5 6" key="1">
    <citation type="journal article" date="2019" name="Int. J. Syst. Evol. Microbiol.">
        <title>The Global Catalogue of Microorganisms (GCM) 10K type strain sequencing project: providing services to taxonomists for standard genome sequencing and annotation.</title>
        <authorList>
            <consortium name="The Broad Institute Genomics Platform"/>
            <consortium name="The Broad Institute Genome Sequencing Center for Infectious Disease"/>
            <person name="Wu L."/>
            <person name="Ma J."/>
        </authorList>
    </citation>
    <scope>NUCLEOTIDE SEQUENCE [LARGE SCALE GENOMIC DNA]</scope>
    <source>
        <strain evidence="5 6">JCM 17504</strain>
    </source>
</reference>
<dbReference type="Proteomes" id="UP001501729">
    <property type="component" value="Unassembled WGS sequence"/>
</dbReference>
<dbReference type="Pfam" id="PF26237">
    <property type="entry name" value="DUF8054_C"/>
    <property type="match status" value="1"/>
</dbReference>
<feature type="domain" description="DUF8054" evidence="3">
    <location>
        <begin position="234"/>
        <end position="274"/>
    </location>
</feature>
<feature type="domain" description="DUF8054" evidence="2">
    <location>
        <begin position="17"/>
        <end position="96"/>
    </location>
</feature>
<keyword evidence="1" id="KW-0812">Transmembrane</keyword>
<evidence type="ECO:0000313" key="5">
    <source>
        <dbReference type="EMBL" id="GAA5059406.1"/>
    </source>
</evidence>
<evidence type="ECO:0000259" key="3">
    <source>
        <dbReference type="Pfam" id="PF26237"/>
    </source>
</evidence>
<sequence length="277" mass="30990">MKQNNRNEMSTELPGYVDRFRQTEYVGENRCTPCTIVNVTIAVVVSTALTFAAIPVGIAFFVFSMAAIYLRGYLVPGTPTLTKTYFPDWLLRIFDKSEIGAPTEAPKASDREPEEVLTEASVIETCEEIDDLCLDNEFQTAWQESMERVLEDGAEKSDLSRILGADEEELEFEEHESAFLARIDGHRLGQWESHAALVADLAAARELSDRYGDWDELSVDNQSRILSGLRIFLETCPECSGTITAEQETVESCCRSMEVVAATCEDCDARILEVEQN</sequence>
<dbReference type="Pfam" id="PF26238">
    <property type="entry name" value="DUF8054_M"/>
    <property type="match status" value="1"/>
</dbReference>
<dbReference type="EMBL" id="BAABKX010000018">
    <property type="protein sequence ID" value="GAA5059406.1"/>
    <property type="molecule type" value="Genomic_DNA"/>
</dbReference>
<feature type="domain" description="DUF8054" evidence="4">
    <location>
        <begin position="112"/>
        <end position="231"/>
    </location>
</feature>